<keyword evidence="1" id="KW-0472">Membrane</keyword>
<dbReference type="KEGG" id="tbv:H9L17_13725"/>
<dbReference type="RefSeq" id="WP_187569978.1">
    <property type="nucleotide sequence ID" value="NZ_CP060711.1"/>
</dbReference>
<organism evidence="2 3">
    <name type="scientific">Thermomonas brevis</name>
    <dbReference type="NCBI Taxonomy" id="215691"/>
    <lineage>
        <taxon>Bacteria</taxon>
        <taxon>Pseudomonadati</taxon>
        <taxon>Pseudomonadota</taxon>
        <taxon>Gammaproteobacteria</taxon>
        <taxon>Lysobacterales</taxon>
        <taxon>Lysobacteraceae</taxon>
        <taxon>Thermomonas</taxon>
    </lineage>
</organism>
<keyword evidence="1" id="KW-0812">Transmembrane</keyword>
<proteinExistence type="predicted"/>
<dbReference type="AlphaFoldDB" id="A0A7G9QS91"/>
<gene>
    <name evidence="2" type="ORF">H9L17_13725</name>
</gene>
<name>A0A7G9QS91_9GAMM</name>
<evidence type="ECO:0000256" key="1">
    <source>
        <dbReference type="SAM" id="Phobius"/>
    </source>
</evidence>
<keyword evidence="1" id="KW-1133">Transmembrane helix</keyword>
<sequence>MVRLIKSLFAISDGLAWLLLFFAAICTISAPVVVSTYRRIEHGDASILPVAGIALLCTCVAAGKYGLARRRAWALVLVLLPAIVELCLGRIAVAAVLGIPMLVVFGTPYLFALMHAWGRRSGIELLLPPLQSRGGLGRSASCAKSTPPGLPLRFAKGEGKSAQMR</sequence>
<reference evidence="2 3" key="1">
    <citation type="submission" date="2020-08" db="EMBL/GenBank/DDBJ databases">
        <title>Genome sequence of Thermomonas brevis KACC 16975T.</title>
        <authorList>
            <person name="Hyun D.-W."/>
            <person name="Bae J.-W."/>
        </authorList>
    </citation>
    <scope>NUCLEOTIDE SEQUENCE [LARGE SCALE GENOMIC DNA]</scope>
    <source>
        <strain evidence="2 3">KACC 16975</strain>
    </source>
</reference>
<feature type="transmembrane region" description="Helical" evidence="1">
    <location>
        <begin position="45"/>
        <end position="65"/>
    </location>
</feature>
<dbReference type="Proteomes" id="UP000515977">
    <property type="component" value="Chromosome"/>
</dbReference>
<keyword evidence="3" id="KW-1185">Reference proteome</keyword>
<dbReference type="EMBL" id="CP060711">
    <property type="protein sequence ID" value="QNN46216.1"/>
    <property type="molecule type" value="Genomic_DNA"/>
</dbReference>
<evidence type="ECO:0000313" key="2">
    <source>
        <dbReference type="EMBL" id="QNN46216.1"/>
    </source>
</evidence>
<feature type="transmembrane region" description="Helical" evidence="1">
    <location>
        <begin position="99"/>
        <end position="117"/>
    </location>
</feature>
<accession>A0A7G9QS91</accession>
<evidence type="ECO:0000313" key="3">
    <source>
        <dbReference type="Proteomes" id="UP000515977"/>
    </source>
</evidence>
<protein>
    <submittedName>
        <fullName evidence="2">Uncharacterized protein</fullName>
    </submittedName>
</protein>